<sequence>MCNTISNNLYNALQRLNRQMHRHKHRMMPPREGLHRGQIHLLFHISKNDGVIQRDLAELMDMRPSSLTEMLTHLEQNSLIERRQNEKDRRVIHVYLTDAGKTAVSGFVQDNDNLAASLFNCLTTEEMEKMLEIVTKINTNLEGMDSGDIKERCGGRRHHHGHREHKKCHRFSKYISLEF</sequence>
<dbReference type="SMART" id="SM00347">
    <property type="entry name" value="HTH_MARR"/>
    <property type="match status" value="1"/>
</dbReference>
<dbReference type="PRINTS" id="PR00598">
    <property type="entry name" value="HTHMARR"/>
</dbReference>
<dbReference type="EMBL" id="CP009687">
    <property type="protein sequence ID" value="AKL96518.1"/>
    <property type="molecule type" value="Genomic_DNA"/>
</dbReference>
<dbReference type="PROSITE" id="PS50995">
    <property type="entry name" value="HTH_MARR_2"/>
    <property type="match status" value="1"/>
</dbReference>
<dbReference type="Proteomes" id="UP000035704">
    <property type="component" value="Chromosome"/>
</dbReference>
<dbReference type="AlphaFoldDB" id="A0A0G3WDU0"/>
<accession>A0A0G3WDU0</accession>
<dbReference type="PROSITE" id="PS01117">
    <property type="entry name" value="HTH_MARR_1"/>
    <property type="match status" value="1"/>
</dbReference>
<evidence type="ECO:0000256" key="2">
    <source>
        <dbReference type="ARBA" id="ARBA00023125"/>
    </source>
</evidence>
<dbReference type="InterPro" id="IPR023187">
    <property type="entry name" value="Tscrpt_reg_MarR-type_CS"/>
</dbReference>
<dbReference type="InterPro" id="IPR036390">
    <property type="entry name" value="WH_DNA-bd_sf"/>
</dbReference>
<protein>
    <submittedName>
        <fullName evidence="5">Transcriptional regulator</fullName>
    </submittedName>
</protein>
<dbReference type="PATRIC" id="fig|84022.6.peg.3133"/>
<dbReference type="KEGG" id="cace:CACET_c30740"/>
<keyword evidence="1" id="KW-0805">Transcription regulation</keyword>
<keyword evidence="6" id="KW-1185">Reference proteome</keyword>
<dbReference type="GO" id="GO:0003700">
    <property type="term" value="F:DNA-binding transcription factor activity"/>
    <property type="evidence" value="ECO:0007669"/>
    <property type="project" value="InterPro"/>
</dbReference>
<feature type="domain" description="HTH marR-type" evidence="4">
    <location>
        <begin position="6"/>
        <end position="139"/>
    </location>
</feature>
<evidence type="ECO:0000256" key="3">
    <source>
        <dbReference type="ARBA" id="ARBA00023163"/>
    </source>
</evidence>
<organism evidence="5 6">
    <name type="scientific">Clostridium aceticum</name>
    <dbReference type="NCBI Taxonomy" id="84022"/>
    <lineage>
        <taxon>Bacteria</taxon>
        <taxon>Bacillati</taxon>
        <taxon>Bacillota</taxon>
        <taxon>Clostridia</taxon>
        <taxon>Eubacteriales</taxon>
        <taxon>Clostridiaceae</taxon>
        <taxon>Clostridium</taxon>
    </lineage>
</organism>
<evidence type="ECO:0000256" key="1">
    <source>
        <dbReference type="ARBA" id="ARBA00023015"/>
    </source>
</evidence>
<dbReference type="GO" id="GO:0003677">
    <property type="term" value="F:DNA binding"/>
    <property type="evidence" value="ECO:0007669"/>
    <property type="project" value="UniProtKB-KW"/>
</dbReference>
<dbReference type="PANTHER" id="PTHR42756:SF1">
    <property type="entry name" value="TRANSCRIPTIONAL REPRESSOR OF EMRAB OPERON"/>
    <property type="match status" value="1"/>
</dbReference>
<dbReference type="PANTHER" id="PTHR42756">
    <property type="entry name" value="TRANSCRIPTIONAL REGULATOR, MARR"/>
    <property type="match status" value="1"/>
</dbReference>
<dbReference type="RefSeq" id="WP_044824450.1">
    <property type="nucleotide sequence ID" value="NZ_CP009687.1"/>
</dbReference>
<evidence type="ECO:0000313" key="6">
    <source>
        <dbReference type="Proteomes" id="UP000035704"/>
    </source>
</evidence>
<gene>
    <name evidence="5" type="ORF">CACET_c30740</name>
</gene>
<name>A0A0G3WDU0_9CLOT</name>
<dbReference type="Pfam" id="PF01047">
    <property type="entry name" value="MarR"/>
    <property type="match status" value="1"/>
</dbReference>
<dbReference type="InterPro" id="IPR036388">
    <property type="entry name" value="WH-like_DNA-bd_sf"/>
</dbReference>
<evidence type="ECO:0000259" key="4">
    <source>
        <dbReference type="PROSITE" id="PS50995"/>
    </source>
</evidence>
<dbReference type="STRING" id="84022.CACET_c30740"/>
<keyword evidence="3" id="KW-0804">Transcription</keyword>
<proteinExistence type="predicted"/>
<keyword evidence="2" id="KW-0238">DNA-binding</keyword>
<dbReference type="InterPro" id="IPR000835">
    <property type="entry name" value="HTH_MarR-typ"/>
</dbReference>
<dbReference type="Gene3D" id="1.10.10.10">
    <property type="entry name" value="Winged helix-like DNA-binding domain superfamily/Winged helix DNA-binding domain"/>
    <property type="match status" value="1"/>
</dbReference>
<dbReference type="OrthoDB" id="795750at2"/>
<evidence type="ECO:0000313" key="5">
    <source>
        <dbReference type="EMBL" id="AKL96518.1"/>
    </source>
</evidence>
<reference evidence="5 6" key="1">
    <citation type="submission" date="2014-10" db="EMBL/GenBank/DDBJ databases">
        <title>Genome sequence of Clostridium aceticum DSM 1496.</title>
        <authorList>
            <person name="Poehlein A."/>
            <person name="Schiel-Bengelsdorf B."/>
            <person name="Gottschalk G."/>
            <person name="Duerre P."/>
            <person name="Daniel R."/>
        </authorList>
    </citation>
    <scope>NUCLEOTIDE SEQUENCE [LARGE SCALE GENOMIC DNA]</scope>
    <source>
        <strain evidence="5 6">DSM 1496</strain>
    </source>
</reference>
<dbReference type="SUPFAM" id="SSF46785">
    <property type="entry name" value="Winged helix' DNA-binding domain"/>
    <property type="match status" value="1"/>
</dbReference>